<accession>A0A3G5ACY1</accession>
<gene>
    <name evidence="1" type="ORF">Hyperionvirus26_19</name>
</gene>
<dbReference type="EMBL" id="MK072408">
    <property type="protein sequence ID" value="AYV84464.1"/>
    <property type="molecule type" value="Genomic_DNA"/>
</dbReference>
<proteinExistence type="predicted"/>
<organism evidence="1">
    <name type="scientific">Hyperionvirus sp</name>
    <dbReference type="NCBI Taxonomy" id="2487770"/>
    <lineage>
        <taxon>Viruses</taxon>
        <taxon>Varidnaviria</taxon>
        <taxon>Bamfordvirae</taxon>
        <taxon>Nucleocytoviricota</taxon>
        <taxon>Megaviricetes</taxon>
        <taxon>Imitervirales</taxon>
        <taxon>Mimiviridae</taxon>
        <taxon>Klosneuvirinae</taxon>
    </lineage>
</organism>
<evidence type="ECO:0000313" key="1">
    <source>
        <dbReference type="EMBL" id="AYV84464.1"/>
    </source>
</evidence>
<reference evidence="1" key="1">
    <citation type="submission" date="2018-10" db="EMBL/GenBank/DDBJ databases">
        <title>Hidden diversity of soil giant viruses.</title>
        <authorList>
            <person name="Schulz F."/>
            <person name="Alteio L."/>
            <person name="Goudeau D."/>
            <person name="Ryan E.M."/>
            <person name="Malmstrom R.R."/>
            <person name="Blanchard J."/>
            <person name="Woyke T."/>
        </authorList>
    </citation>
    <scope>NUCLEOTIDE SEQUENCE</scope>
    <source>
        <strain evidence="1">HYV1</strain>
    </source>
</reference>
<dbReference type="InterPro" id="IPR006597">
    <property type="entry name" value="Sel1-like"/>
</dbReference>
<dbReference type="SMART" id="SM00671">
    <property type="entry name" value="SEL1"/>
    <property type="match status" value="2"/>
</dbReference>
<name>A0A3G5ACY1_9VIRU</name>
<protein>
    <submittedName>
        <fullName evidence="1">Sel1 repeat family protein</fullName>
    </submittedName>
</protein>
<dbReference type="SUPFAM" id="SSF81901">
    <property type="entry name" value="HCP-like"/>
    <property type="match status" value="2"/>
</dbReference>
<sequence>MGLGVSYLKQDTLDLPALERDLSHGKIGYHTAFKICDRHIKKYGCPKAAYLKGKLHAGFVYGKVNYNKTRKLFEMAADKNYIPAIRDLAVMYFTGKREWLKAREPVAITDNEQLGLFHMSVQSQLADCTNAAEGRDFKRSFQLLTDGIRIDGSDGQMLLYIGEHYEYGYGTEVDYKMALERYNDAHKMGEQKALDYICGMYIGGKGCDLRSEEALMAFKMAESGNKNFSKINMALLYEARGDVGLAYKYCSEYVGETHDNHYQKLFVELANKKDTVAPKEHVASV</sequence>
<dbReference type="InterPro" id="IPR011990">
    <property type="entry name" value="TPR-like_helical_dom_sf"/>
</dbReference>
<dbReference type="Gene3D" id="1.25.40.10">
    <property type="entry name" value="Tetratricopeptide repeat domain"/>
    <property type="match status" value="1"/>
</dbReference>